<evidence type="ECO:0000313" key="18">
    <source>
        <dbReference type="EMBL" id="MBC8530264.1"/>
    </source>
</evidence>
<dbReference type="HAMAP" id="MF_01006">
    <property type="entry name" value="Undec_diphosphatase"/>
    <property type="match status" value="1"/>
</dbReference>
<dbReference type="PANTHER" id="PTHR30622:SF4">
    <property type="entry name" value="UNDECAPRENYL-DIPHOSPHATASE"/>
    <property type="match status" value="1"/>
</dbReference>
<evidence type="ECO:0000256" key="9">
    <source>
        <dbReference type="ARBA" id="ARBA00022984"/>
    </source>
</evidence>
<evidence type="ECO:0000256" key="17">
    <source>
        <dbReference type="HAMAP-Rule" id="MF_01006"/>
    </source>
</evidence>
<sequence length="260" mass="28175">MDIWQAIILGVAQGLAEFLPISSSGHLVLLQQIFGIQESGLFFGVMLHVGTLIAVFVVFWKDIVAILKKPIQKLTGLLIVATVPAIIVGLFFKDTVEMLFAGKFLGWGFLVTAVVLFLSDRIPEGKKNLEQMNGKNALIVGICQAIAIVPGISRSGSTIVGSLTQKLDRRSAARFSFLMSIPAILGSAVMEVKDVIVEGTGGIPLLPVLVGMAVSAVFGYIAIRAMLKIITNKKMKYFAIYVAVVGVFVLADQFIFHWFF</sequence>
<feature type="transmembrane region" description="Helical" evidence="17">
    <location>
        <begin position="98"/>
        <end position="118"/>
    </location>
</feature>
<comment type="catalytic activity">
    <reaction evidence="16 17">
        <text>di-trans,octa-cis-undecaprenyl diphosphate + H2O = di-trans,octa-cis-undecaprenyl phosphate + phosphate + H(+)</text>
        <dbReference type="Rhea" id="RHEA:28094"/>
        <dbReference type="ChEBI" id="CHEBI:15377"/>
        <dbReference type="ChEBI" id="CHEBI:15378"/>
        <dbReference type="ChEBI" id="CHEBI:43474"/>
        <dbReference type="ChEBI" id="CHEBI:58405"/>
        <dbReference type="ChEBI" id="CHEBI:60392"/>
        <dbReference type="EC" id="3.6.1.27"/>
    </reaction>
</comment>
<evidence type="ECO:0000256" key="6">
    <source>
        <dbReference type="ARBA" id="ARBA00022692"/>
    </source>
</evidence>
<dbReference type="GO" id="GO:0050380">
    <property type="term" value="F:undecaprenyl-diphosphatase activity"/>
    <property type="evidence" value="ECO:0007669"/>
    <property type="project" value="UniProtKB-UniRule"/>
</dbReference>
<feature type="transmembrane region" description="Helical" evidence="17">
    <location>
        <begin position="172"/>
        <end position="190"/>
    </location>
</feature>
<dbReference type="GO" id="GO:0008360">
    <property type="term" value="P:regulation of cell shape"/>
    <property type="evidence" value="ECO:0007669"/>
    <property type="project" value="UniProtKB-KW"/>
</dbReference>
<evidence type="ECO:0000256" key="11">
    <source>
        <dbReference type="ARBA" id="ARBA00023136"/>
    </source>
</evidence>
<dbReference type="GO" id="GO:0005886">
    <property type="term" value="C:plasma membrane"/>
    <property type="evidence" value="ECO:0007669"/>
    <property type="project" value="UniProtKB-SubCell"/>
</dbReference>
<evidence type="ECO:0000256" key="4">
    <source>
        <dbReference type="ARBA" id="ARBA00021581"/>
    </source>
</evidence>
<dbReference type="GO" id="GO:0009252">
    <property type="term" value="P:peptidoglycan biosynthetic process"/>
    <property type="evidence" value="ECO:0007669"/>
    <property type="project" value="UniProtKB-KW"/>
</dbReference>
<keyword evidence="11 17" id="KW-0472">Membrane</keyword>
<comment type="miscellaneous">
    <text evidence="17">Bacitracin is thought to be involved in the inhibition of peptidoglycan synthesis by sequestering undecaprenyl diphosphate, thereby reducing the pool of lipid carrier available.</text>
</comment>
<evidence type="ECO:0000256" key="8">
    <source>
        <dbReference type="ARBA" id="ARBA00022960"/>
    </source>
</evidence>
<gene>
    <name evidence="17" type="primary">uppP</name>
    <name evidence="18" type="ORF">H8696_00185</name>
</gene>
<feature type="transmembrane region" description="Helical" evidence="17">
    <location>
        <begin position="202"/>
        <end position="223"/>
    </location>
</feature>
<evidence type="ECO:0000256" key="5">
    <source>
        <dbReference type="ARBA" id="ARBA00022475"/>
    </source>
</evidence>
<dbReference type="EC" id="3.6.1.27" evidence="3 17"/>
<keyword evidence="6 17" id="KW-0812">Transmembrane</keyword>
<dbReference type="Pfam" id="PF02673">
    <property type="entry name" value="BacA"/>
    <property type="match status" value="1"/>
</dbReference>
<feature type="transmembrane region" description="Helical" evidence="17">
    <location>
        <begin position="235"/>
        <end position="259"/>
    </location>
</feature>
<reference evidence="18" key="1">
    <citation type="submission" date="2020-08" db="EMBL/GenBank/DDBJ databases">
        <title>Genome public.</title>
        <authorList>
            <person name="Liu C."/>
            <person name="Sun Q."/>
        </authorList>
    </citation>
    <scope>NUCLEOTIDE SEQUENCE</scope>
    <source>
        <strain evidence="18">NSJ-53</strain>
    </source>
</reference>
<evidence type="ECO:0000313" key="19">
    <source>
        <dbReference type="Proteomes" id="UP000623172"/>
    </source>
</evidence>
<keyword evidence="13 17" id="KW-0961">Cell wall biogenesis/degradation</keyword>
<keyword evidence="10 17" id="KW-1133">Transmembrane helix</keyword>
<dbReference type="PANTHER" id="PTHR30622">
    <property type="entry name" value="UNDECAPRENYL-DIPHOSPHATASE"/>
    <property type="match status" value="1"/>
</dbReference>
<evidence type="ECO:0000256" key="16">
    <source>
        <dbReference type="ARBA" id="ARBA00047594"/>
    </source>
</evidence>
<evidence type="ECO:0000256" key="14">
    <source>
        <dbReference type="ARBA" id="ARBA00032707"/>
    </source>
</evidence>
<feature type="transmembrane region" description="Helical" evidence="17">
    <location>
        <begin position="40"/>
        <end position="59"/>
    </location>
</feature>
<protein>
    <recommendedName>
        <fullName evidence="4 17">Undecaprenyl-diphosphatase</fullName>
        <ecNumber evidence="3 17">3.6.1.27</ecNumber>
    </recommendedName>
    <alternativeName>
        <fullName evidence="15 17">Bacitracin resistance protein</fullName>
    </alternativeName>
    <alternativeName>
        <fullName evidence="14 17">Undecaprenyl pyrophosphate phosphatase</fullName>
    </alternativeName>
</protein>
<keyword evidence="8 17" id="KW-0133">Cell shape</keyword>
<keyword evidence="9 17" id="KW-0573">Peptidoglycan synthesis</keyword>
<evidence type="ECO:0000256" key="10">
    <source>
        <dbReference type="ARBA" id="ARBA00022989"/>
    </source>
</evidence>
<dbReference type="GO" id="GO:0046677">
    <property type="term" value="P:response to antibiotic"/>
    <property type="evidence" value="ECO:0007669"/>
    <property type="project" value="UniProtKB-UniRule"/>
</dbReference>
<accession>A0A926D3K5</accession>
<comment type="subcellular location">
    <subcellularLocation>
        <location evidence="1 17">Cell membrane</location>
        <topology evidence="1 17">Multi-pass membrane protein</topology>
    </subcellularLocation>
</comment>
<dbReference type="RefSeq" id="WP_249314153.1">
    <property type="nucleotide sequence ID" value="NZ_JACRSR010000001.1"/>
</dbReference>
<name>A0A926D3K5_9FIRM</name>
<comment type="caution">
    <text evidence="18">The sequence shown here is derived from an EMBL/GenBank/DDBJ whole genome shotgun (WGS) entry which is preliminary data.</text>
</comment>
<comment type="function">
    <text evidence="17">Catalyzes the dephosphorylation of undecaprenyl diphosphate (UPP). Confers resistance to bacitracin.</text>
</comment>
<dbReference type="AlphaFoldDB" id="A0A926D3K5"/>
<keyword evidence="7 17" id="KW-0378">Hydrolase</keyword>
<proteinExistence type="inferred from homology"/>
<dbReference type="GO" id="GO:0071555">
    <property type="term" value="P:cell wall organization"/>
    <property type="evidence" value="ECO:0007669"/>
    <property type="project" value="UniProtKB-KW"/>
</dbReference>
<organism evidence="18 19">
    <name type="scientific">Gehongia tenuis</name>
    <dbReference type="NCBI Taxonomy" id="2763655"/>
    <lineage>
        <taxon>Bacteria</taxon>
        <taxon>Bacillati</taxon>
        <taxon>Bacillota</taxon>
        <taxon>Clostridia</taxon>
        <taxon>Christensenellales</taxon>
        <taxon>Christensenellaceae</taxon>
        <taxon>Gehongia</taxon>
    </lineage>
</organism>
<evidence type="ECO:0000256" key="2">
    <source>
        <dbReference type="ARBA" id="ARBA00010621"/>
    </source>
</evidence>
<evidence type="ECO:0000256" key="12">
    <source>
        <dbReference type="ARBA" id="ARBA00023251"/>
    </source>
</evidence>
<evidence type="ECO:0000256" key="15">
    <source>
        <dbReference type="ARBA" id="ARBA00032932"/>
    </source>
</evidence>
<keyword evidence="5 17" id="KW-1003">Cell membrane</keyword>
<keyword evidence="19" id="KW-1185">Reference proteome</keyword>
<comment type="similarity">
    <text evidence="2 17">Belongs to the UppP family.</text>
</comment>
<evidence type="ECO:0000256" key="1">
    <source>
        <dbReference type="ARBA" id="ARBA00004651"/>
    </source>
</evidence>
<evidence type="ECO:0000256" key="13">
    <source>
        <dbReference type="ARBA" id="ARBA00023316"/>
    </source>
</evidence>
<evidence type="ECO:0000256" key="7">
    <source>
        <dbReference type="ARBA" id="ARBA00022801"/>
    </source>
</evidence>
<evidence type="ECO:0000256" key="3">
    <source>
        <dbReference type="ARBA" id="ARBA00012374"/>
    </source>
</evidence>
<dbReference type="EMBL" id="JACRSR010000001">
    <property type="protein sequence ID" value="MBC8530264.1"/>
    <property type="molecule type" value="Genomic_DNA"/>
</dbReference>
<feature type="transmembrane region" description="Helical" evidence="17">
    <location>
        <begin position="71"/>
        <end position="92"/>
    </location>
</feature>
<dbReference type="InterPro" id="IPR003824">
    <property type="entry name" value="UppP"/>
</dbReference>
<keyword evidence="12 17" id="KW-0046">Antibiotic resistance</keyword>
<dbReference type="Proteomes" id="UP000623172">
    <property type="component" value="Unassembled WGS sequence"/>
</dbReference>